<organism evidence="1 2">
    <name type="scientific">Mycobacterium indicus pranii (strain DSM 45239 / MTCC 9506)</name>
    <dbReference type="NCBI Taxonomy" id="1232724"/>
    <lineage>
        <taxon>Bacteria</taxon>
        <taxon>Bacillati</taxon>
        <taxon>Actinomycetota</taxon>
        <taxon>Actinomycetes</taxon>
        <taxon>Mycobacteriales</taxon>
        <taxon>Mycobacteriaceae</taxon>
        <taxon>Mycobacterium</taxon>
        <taxon>Mycobacterium avium complex (MAC)</taxon>
    </lineage>
</organism>
<protein>
    <submittedName>
        <fullName evidence="1">Helix-turn-helix motif harboring protein of FIS regulatory family</fullName>
    </submittedName>
</protein>
<accession>J9WC96</accession>
<dbReference type="AlphaFoldDB" id="J9WC96"/>
<sequence length="636" mass="71139">MFTCEEHSCTLADTCPQCGQSQSVRPRWLSMHEVPQLGQCGMNAKHGGEPQRCHGNLLEAVTTTLRPHHPLARTQTRLSQVLATKLITFGVYGEAPTSSLQVLRDLHMLAARILSMARAEDVHDLLGPRQLDSITESLAEVDPSSRSFPTSFAARASASTTGLGIELALNVVGCATIEDASARLRPIFKSGQASGRIVKPSALRFGGVSPVMHAVQLKALANSLAPNEQLRYRTAAAFPCYPRQFTEAVLRGIPTCLWRDWSFRLTVGNHPPRLMRPLLSLLLLSTGRQLSMPTAARRLGSRPMDPTSWHILASLHGHPLWTNVSVALIRLADYLSEHPSPIDYQRRRQLDYRGLLPPERWTQICDENDLGRRPRAQTGELARSWLFERISMQPVSRSPFAADIPRAARLRSKVVAMFTSEVIEELDDAGARFLEQHNVFGEPVTWSPPQSIIADLVLPGPNPAAISIAELHEAVTDTSASMTEVASRFGVSIAVLRYLLESSPPPRPTRTWIRDQTQFEYAQSQLPESELIRLHVQDRLPIKVIATRIGVQPQAVSDLARKYEIQVRSSRFRLPDERDWIYREYVEKQRPITDMAQQLGVDISTLYRRAKIYGIAMCHDPHRRRGPRNVAADDKP</sequence>
<evidence type="ECO:0000313" key="2">
    <source>
        <dbReference type="Proteomes" id="UP000007329"/>
    </source>
</evidence>
<gene>
    <name evidence="1" type="ORF">MIP_00119</name>
</gene>
<dbReference type="HOGENOM" id="CLU_008592_0_0_11"/>
<reference evidence="1 2" key="2">
    <citation type="journal article" date="2012" name="Nucleic Acids Res.">
        <title>Massive gene acquisitions in Mycobacterium indicus pranii provide a perspective on mycobacterial evolution.</title>
        <authorList>
            <person name="Saini V."/>
            <person name="Raghuvanshi S."/>
            <person name="Khurana J.P."/>
            <person name="Ahmed N."/>
            <person name="Hasnain S.E."/>
            <person name="Tyagi A.K."/>
            <person name="Tyagi A.K."/>
        </authorList>
    </citation>
    <scope>NUCLEOTIDE SEQUENCE [LARGE SCALE GENOMIC DNA]</scope>
    <source>
        <strain evidence="2">DSM 45239 / MTCC 9506</strain>
    </source>
</reference>
<dbReference type="PATRIC" id="fig|1232724.3.peg.89"/>
<dbReference type="KEGG" id="mid:MIP_00119"/>
<reference evidence="1 2" key="1">
    <citation type="journal article" date="2007" name="PLoS ONE">
        <title>Molecular analysis of a leprosy immunotherapeutic bacillus provides insights into Mycobacterium evolution.</title>
        <authorList>
            <person name="Ahmed N."/>
            <person name="Saini V."/>
            <person name="Raghuvanshi S."/>
            <person name="Khurana J.P."/>
            <person name="Tyagi A.K."/>
            <person name="Tyagi A.K."/>
            <person name="Hasnain S.E."/>
        </authorList>
    </citation>
    <scope>NUCLEOTIDE SEQUENCE [LARGE SCALE GENOMIC DNA]</scope>
    <source>
        <strain evidence="1">MTCC 9506</strain>
    </source>
</reference>
<dbReference type="EMBL" id="CP002275">
    <property type="protein sequence ID" value="AFS12067.1"/>
    <property type="molecule type" value="Genomic_DNA"/>
</dbReference>
<proteinExistence type="predicted"/>
<evidence type="ECO:0000313" key="1">
    <source>
        <dbReference type="EMBL" id="AFS12067.1"/>
    </source>
</evidence>
<dbReference type="Proteomes" id="UP000007329">
    <property type="component" value="Chromosome"/>
</dbReference>
<name>J9WC96_MYCIP</name>